<dbReference type="Pfam" id="PF13424">
    <property type="entry name" value="TPR_12"/>
    <property type="match status" value="1"/>
</dbReference>
<dbReference type="InterPro" id="IPR002182">
    <property type="entry name" value="NB-ARC"/>
</dbReference>
<reference evidence="3 4" key="1">
    <citation type="submission" date="2022-11" db="EMBL/GenBank/DDBJ databases">
        <title>Draft genome sequence of Saccharopolyspora sp. WRP15-2 isolated from rhizosphere soils of wild rice in Thailand.</title>
        <authorList>
            <person name="Duangmal K."/>
            <person name="Kammanee S."/>
            <person name="Muangham S."/>
        </authorList>
    </citation>
    <scope>NUCLEOTIDE SEQUENCE [LARGE SCALE GENOMIC DNA]</scope>
    <source>
        <strain evidence="3 4">WRP15-2</strain>
    </source>
</reference>
<dbReference type="SMART" id="SM00382">
    <property type="entry name" value="AAA"/>
    <property type="match status" value="1"/>
</dbReference>
<evidence type="ECO:0000259" key="2">
    <source>
        <dbReference type="SMART" id="SM01043"/>
    </source>
</evidence>
<dbReference type="Pfam" id="PF00931">
    <property type="entry name" value="NB-ARC"/>
    <property type="match status" value="1"/>
</dbReference>
<dbReference type="PANTHER" id="PTHR47691">
    <property type="entry name" value="REGULATOR-RELATED"/>
    <property type="match status" value="1"/>
</dbReference>
<feature type="domain" description="Bacterial transcriptional activator" evidence="2">
    <location>
        <begin position="102"/>
        <end position="246"/>
    </location>
</feature>
<dbReference type="InterPro" id="IPR027417">
    <property type="entry name" value="P-loop_NTPase"/>
</dbReference>
<dbReference type="SUPFAM" id="SSF48452">
    <property type="entry name" value="TPR-like"/>
    <property type="match status" value="3"/>
</dbReference>
<dbReference type="InterPro" id="IPR019734">
    <property type="entry name" value="TPR_rpt"/>
</dbReference>
<keyword evidence="4" id="KW-1185">Reference proteome</keyword>
<dbReference type="InterPro" id="IPR036388">
    <property type="entry name" value="WH-like_DNA-bd_sf"/>
</dbReference>
<name>A0ABT4UYQ5_9PSEU</name>
<dbReference type="Proteomes" id="UP001210380">
    <property type="component" value="Unassembled WGS sequence"/>
</dbReference>
<dbReference type="Pfam" id="PF03704">
    <property type="entry name" value="BTAD"/>
    <property type="match status" value="1"/>
</dbReference>
<gene>
    <name evidence="3" type="ORF">OU415_15520</name>
</gene>
<dbReference type="SMART" id="SM01043">
    <property type="entry name" value="BTAD"/>
    <property type="match status" value="1"/>
</dbReference>
<proteinExistence type="predicted"/>
<sequence length="954" mass="104933">MNILFKILGATSLRVDDEFDDHWGKRQERGLLGVLLVNSPGQRLSADELASWLWDTDSAAGRLPNLRSLISKVKTGLQNRRSPAEVRSRQGMYWIEVDPEAVDYHYFRSSLRTAKAASKEGRHQDALNLLDDAIGLWQGPPLSDLSSARADHWRLQSTQVMLAARCTRMDCLLALEHYEDVLDELEGSLAQDIMDPRLAILRMRALHGLGRVEDITPFYLAYWKNFQEMTGSEPPDSVRRWEAELRRGGSSWLPSAEVEVQPASPVAQYLPPQPWEFHGRQDLLADLTRLVDERSTGLVAVDGPAGIGKTTLVVQWAHQAVGRVADRVLFVELQGYTGGPPLGLGEVVGVLLAQLNVAADRIPSAEQRMIRLRQLLEQQRTLVVLDDARDSAQVREVLKAVSGSLVLVTSRKHLDGLVVRNGAYHFEVPALTEPEVFQWLHTELGARALAEPEAVQQLAAVCSGIPLAVRILAQHAATRASQSLTSLALELQDRRVLLKLGGADDEEATIEAVLNSSYRALETDQQELLRLLGRYPGRDLEIGCAAALSDRPAEVVSRALDVLVALHLIDRVDGERYQLHDLVREYAAQLPEPADVSDAALRRMADWAVWTVHNAASVIFPSRDPVPMEGFETRVLPRSFGDYEAAMQWCEQRRHDLVAVSAATRVHGLDGHCWRIGNCAWEIFRLQGFYAEAEDMLAAAVDAARAEEDLLGLAGSLNNLGVCRMLLGDLAGARRHVNEASHMFDSIGKSFGVHSCLHNLASCEMKGGNLAAALDIYNSALQLVSNGGEPFRKAGTLRRIAEVLRRQGRHDEAMVNCRDAIWIYQTIDDPRGFGDALAELAMIYRKIGDSESAYAYACQSLSVTEAAHDVDSAAIAAGLIAGVALDSGRYTDALRYGKQAVARYQWLRDAHGEADAWDVVAAALESTGEAQGAAEGRARAKEIRRNLGLTAIDP</sequence>
<comment type="caution">
    <text evidence="3">The sequence shown here is derived from an EMBL/GenBank/DDBJ whole genome shotgun (WGS) entry which is preliminary data.</text>
</comment>
<evidence type="ECO:0000259" key="1">
    <source>
        <dbReference type="SMART" id="SM00382"/>
    </source>
</evidence>
<dbReference type="SUPFAM" id="SSF52540">
    <property type="entry name" value="P-loop containing nucleoside triphosphate hydrolases"/>
    <property type="match status" value="1"/>
</dbReference>
<protein>
    <submittedName>
        <fullName evidence="3">Tetratricopeptide repeat protein</fullName>
    </submittedName>
</protein>
<dbReference type="RefSeq" id="WP_270949468.1">
    <property type="nucleotide sequence ID" value="NZ_JAQGLA010000020.1"/>
</dbReference>
<organism evidence="3 4">
    <name type="scientific">Saccharopolyspora oryzae</name>
    <dbReference type="NCBI Taxonomy" id="2997343"/>
    <lineage>
        <taxon>Bacteria</taxon>
        <taxon>Bacillati</taxon>
        <taxon>Actinomycetota</taxon>
        <taxon>Actinomycetes</taxon>
        <taxon>Pseudonocardiales</taxon>
        <taxon>Pseudonocardiaceae</taxon>
        <taxon>Saccharopolyspora</taxon>
    </lineage>
</organism>
<evidence type="ECO:0000313" key="3">
    <source>
        <dbReference type="EMBL" id="MDA3626854.1"/>
    </source>
</evidence>
<dbReference type="Gene3D" id="3.40.50.300">
    <property type="entry name" value="P-loop containing nucleotide triphosphate hydrolases"/>
    <property type="match status" value="1"/>
</dbReference>
<dbReference type="SMART" id="SM00028">
    <property type="entry name" value="TPR"/>
    <property type="match status" value="5"/>
</dbReference>
<feature type="domain" description="AAA+ ATPase" evidence="1">
    <location>
        <begin position="295"/>
        <end position="432"/>
    </location>
</feature>
<dbReference type="PANTHER" id="PTHR47691:SF3">
    <property type="entry name" value="HTH-TYPE TRANSCRIPTIONAL REGULATOR RV0890C-RELATED"/>
    <property type="match status" value="1"/>
</dbReference>
<evidence type="ECO:0000313" key="4">
    <source>
        <dbReference type="Proteomes" id="UP001210380"/>
    </source>
</evidence>
<dbReference type="EMBL" id="JAQGLA010000020">
    <property type="protein sequence ID" value="MDA3626854.1"/>
    <property type="molecule type" value="Genomic_DNA"/>
</dbReference>
<dbReference type="InterPro" id="IPR003593">
    <property type="entry name" value="AAA+_ATPase"/>
</dbReference>
<accession>A0ABT4UYQ5</accession>
<dbReference type="Gene3D" id="1.10.10.10">
    <property type="entry name" value="Winged helix-like DNA-binding domain superfamily/Winged helix DNA-binding domain"/>
    <property type="match status" value="1"/>
</dbReference>
<dbReference type="PRINTS" id="PR00364">
    <property type="entry name" value="DISEASERSIST"/>
</dbReference>
<dbReference type="Gene3D" id="1.25.40.10">
    <property type="entry name" value="Tetratricopeptide repeat domain"/>
    <property type="match status" value="2"/>
</dbReference>
<dbReference type="InterPro" id="IPR005158">
    <property type="entry name" value="BTAD"/>
</dbReference>
<dbReference type="InterPro" id="IPR011990">
    <property type="entry name" value="TPR-like_helical_dom_sf"/>
</dbReference>